<keyword evidence="2" id="KW-0808">Transferase</keyword>
<comment type="similarity">
    <text evidence="4">Belongs to the class I-like SAM-binding methyltransferase superfamily. Cation-dependent O-methyltransferase family.</text>
</comment>
<dbReference type="Pfam" id="PF01596">
    <property type="entry name" value="Methyltransf_3"/>
    <property type="match status" value="2"/>
</dbReference>
<dbReference type="Gene3D" id="3.40.50.150">
    <property type="entry name" value="Vaccinia Virus protein VP39"/>
    <property type="match status" value="1"/>
</dbReference>
<evidence type="ECO:0000256" key="2">
    <source>
        <dbReference type="ARBA" id="ARBA00022679"/>
    </source>
</evidence>
<evidence type="ECO:0000256" key="4">
    <source>
        <dbReference type="ARBA" id="ARBA00023453"/>
    </source>
</evidence>
<name>A0A8H3IZ88_9LECA</name>
<evidence type="ECO:0008006" key="8">
    <source>
        <dbReference type="Google" id="ProtNLM"/>
    </source>
</evidence>
<feature type="region of interest" description="Disordered" evidence="5">
    <location>
        <begin position="88"/>
        <end position="116"/>
    </location>
</feature>
<evidence type="ECO:0000256" key="5">
    <source>
        <dbReference type="SAM" id="MobiDB-lite"/>
    </source>
</evidence>
<dbReference type="OrthoDB" id="10251242at2759"/>
<dbReference type="InterPro" id="IPR029063">
    <property type="entry name" value="SAM-dependent_MTases_sf"/>
</dbReference>
<evidence type="ECO:0000313" key="6">
    <source>
        <dbReference type="EMBL" id="CAF9936035.1"/>
    </source>
</evidence>
<dbReference type="PROSITE" id="PS51682">
    <property type="entry name" value="SAM_OMT_I"/>
    <property type="match status" value="1"/>
</dbReference>
<keyword evidence="3" id="KW-0949">S-adenosyl-L-methionine</keyword>
<gene>
    <name evidence="6" type="ORF">HETSPECPRED_009987</name>
</gene>
<protein>
    <recommendedName>
        <fullName evidence="8">O-methyltransferase</fullName>
    </recommendedName>
</protein>
<dbReference type="PANTHER" id="PTHR10509">
    <property type="entry name" value="O-METHYLTRANSFERASE-RELATED"/>
    <property type="match status" value="1"/>
</dbReference>
<reference evidence="6" key="1">
    <citation type="submission" date="2021-03" db="EMBL/GenBank/DDBJ databases">
        <authorList>
            <person name="Tagirdzhanova G."/>
        </authorList>
    </citation>
    <scope>NUCLEOTIDE SEQUENCE</scope>
</reference>
<sequence>MSINNVHLATTIDTHTELHLVRPDPGLTHTYSNSTAHNIPEIAVSPSQGKFLSLLTTISSARNVLEIGTLGGYSSICFARALKAAAHNHNHDNGTNDQENEHKNTNGRSPRPKGKVTSIEIDPARRELSIQNLTHANVKVPEEAEVLLGAALDVLPRLGTEIEAGTRERFDFVFVDADWERQWEYFDWGVKLCKGRGSVVYVDNVVRALIEGGFVEGEGRGVGFREDREKEGERGEGLVEKVGRDGRVEAVVMQTVGAKDYDGFLMAVVK</sequence>
<dbReference type="GO" id="GO:0008757">
    <property type="term" value="F:S-adenosylmethionine-dependent methyltransferase activity"/>
    <property type="evidence" value="ECO:0007669"/>
    <property type="project" value="TreeGrafter"/>
</dbReference>
<dbReference type="InterPro" id="IPR050362">
    <property type="entry name" value="Cation-dep_OMT"/>
</dbReference>
<feature type="compositionally biased region" description="Basic and acidic residues" evidence="5">
    <location>
        <begin position="89"/>
        <end position="104"/>
    </location>
</feature>
<accession>A0A8H3IZ88</accession>
<dbReference type="PANTHER" id="PTHR10509:SF14">
    <property type="entry name" value="CAFFEOYL-COA O-METHYLTRANSFERASE 3-RELATED"/>
    <property type="match status" value="1"/>
</dbReference>
<evidence type="ECO:0000313" key="7">
    <source>
        <dbReference type="Proteomes" id="UP000664521"/>
    </source>
</evidence>
<dbReference type="EMBL" id="CAJPDS010000088">
    <property type="protein sequence ID" value="CAF9936035.1"/>
    <property type="molecule type" value="Genomic_DNA"/>
</dbReference>
<dbReference type="Proteomes" id="UP000664521">
    <property type="component" value="Unassembled WGS sequence"/>
</dbReference>
<dbReference type="SUPFAM" id="SSF53335">
    <property type="entry name" value="S-adenosyl-L-methionine-dependent methyltransferases"/>
    <property type="match status" value="1"/>
</dbReference>
<dbReference type="GO" id="GO:0008171">
    <property type="term" value="F:O-methyltransferase activity"/>
    <property type="evidence" value="ECO:0007669"/>
    <property type="project" value="InterPro"/>
</dbReference>
<proteinExistence type="inferred from homology"/>
<organism evidence="6 7">
    <name type="scientific">Heterodermia speciosa</name>
    <dbReference type="NCBI Taxonomy" id="116794"/>
    <lineage>
        <taxon>Eukaryota</taxon>
        <taxon>Fungi</taxon>
        <taxon>Dikarya</taxon>
        <taxon>Ascomycota</taxon>
        <taxon>Pezizomycotina</taxon>
        <taxon>Lecanoromycetes</taxon>
        <taxon>OSLEUM clade</taxon>
        <taxon>Lecanoromycetidae</taxon>
        <taxon>Caliciales</taxon>
        <taxon>Physciaceae</taxon>
        <taxon>Heterodermia</taxon>
    </lineage>
</organism>
<evidence type="ECO:0000256" key="3">
    <source>
        <dbReference type="ARBA" id="ARBA00022691"/>
    </source>
</evidence>
<dbReference type="GO" id="GO:0032259">
    <property type="term" value="P:methylation"/>
    <property type="evidence" value="ECO:0007669"/>
    <property type="project" value="UniProtKB-KW"/>
</dbReference>
<keyword evidence="7" id="KW-1185">Reference proteome</keyword>
<keyword evidence="1" id="KW-0489">Methyltransferase</keyword>
<evidence type="ECO:0000256" key="1">
    <source>
        <dbReference type="ARBA" id="ARBA00022603"/>
    </source>
</evidence>
<dbReference type="InterPro" id="IPR002935">
    <property type="entry name" value="SAM_O-MeTrfase"/>
</dbReference>
<comment type="caution">
    <text evidence="6">The sequence shown here is derived from an EMBL/GenBank/DDBJ whole genome shotgun (WGS) entry which is preliminary data.</text>
</comment>
<dbReference type="AlphaFoldDB" id="A0A8H3IZ88"/>